<evidence type="ECO:0000313" key="3">
    <source>
        <dbReference type="Proteomes" id="UP000000310"/>
    </source>
</evidence>
<reference evidence="2 3" key="1">
    <citation type="journal article" date="2011" name="Stand. Genomic Sci.">
        <title>Complete genome sequence of the gliding, heparinolytic Pedobacter saltans type strain (113).</title>
        <authorList>
            <person name="Liolios K."/>
            <person name="Sikorski J."/>
            <person name="Lu M."/>
            <person name="Nolan M."/>
            <person name="Lapidus A."/>
            <person name="Lucas S."/>
            <person name="Hammon N."/>
            <person name="Deshpande S."/>
            <person name="Cheng J.F."/>
            <person name="Tapia R."/>
            <person name="Han C."/>
            <person name="Goodwin L."/>
            <person name="Pitluck S."/>
            <person name="Huntemann M."/>
            <person name="Ivanova N."/>
            <person name="Pagani I."/>
            <person name="Mavromatis K."/>
            <person name="Ovchinikova G."/>
            <person name="Pati A."/>
            <person name="Chen A."/>
            <person name="Palaniappan K."/>
            <person name="Land M."/>
            <person name="Hauser L."/>
            <person name="Brambilla E.M."/>
            <person name="Kotsyurbenko O."/>
            <person name="Rohde M."/>
            <person name="Tindall B.J."/>
            <person name="Abt B."/>
            <person name="Goker M."/>
            <person name="Detter J.C."/>
            <person name="Woyke T."/>
            <person name="Bristow J."/>
            <person name="Eisen J.A."/>
            <person name="Markowitz V."/>
            <person name="Hugenholtz P."/>
            <person name="Klenk H.P."/>
            <person name="Kyrpides N.C."/>
        </authorList>
    </citation>
    <scope>NUCLEOTIDE SEQUENCE [LARGE SCALE GENOMIC DNA]</scope>
    <source>
        <strain evidence="3">ATCC 51119 / DSM 12145 / JCM 21818 / LMG 10337 / NBRC 100064 / NCIMB 13643</strain>
    </source>
</reference>
<organism evidence="2 3">
    <name type="scientific">Pseudopedobacter saltans (strain ATCC 51119 / DSM 12145 / JCM 21818 / CCUG 39354 / LMG 10337 / NBRC 100064 / NCIMB 13643)</name>
    <name type="common">Pedobacter saltans</name>
    <dbReference type="NCBI Taxonomy" id="762903"/>
    <lineage>
        <taxon>Bacteria</taxon>
        <taxon>Pseudomonadati</taxon>
        <taxon>Bacteroidota</taxon>
        <taxon>Sphingobacteriia</taxon>
        <taxon>Sphingobacteriales</taxon>
        <taxon>Sphingobacteriaceae</taxon>
        <taxon>Pseudopedobacter</taxon>
    </lineage>
</organism>
<sequence>MKTERIAIIGIVIALAVLIWFVAKKVKQNISVKASAQNSSAPTVSQKLQDGYSNSLDKLTDPEIKNLATKLDLLESESNVLKSMGGKEPTGTMLDNAITLQHLPDNILKSVVEYWQSVTKRKVTSSSIFNNTLLDTTEILPTLLRKLRDLGY</sequence>
<dbReference type="EMBL" id="CP002545">
    <property type="protein sequence ID" value="ADY51444.1"/>
    <property type="molecule type" value="Genomic_DNA"/>
</dbReference>
<dbReference type="STRING" id="762903.Pedsa_0872"/>
<dbReference type="HOGENOM" id="CLU_1720808_0_0_10"/>
<evidence type="ECO:0000256" key="1">
    <source>
        <dbReference type="SAM" id="Phobius"/>
    </source>
</evidence>
<keyword evidence="1" id="KW-1133">Transmembrane helix</keyword>
<accession>F0S9T8</accession>
<dbReference type="KEGG" id="psn:Pedsa_0872"/>
<keyword evidence="3" id="KW-1185">Reference proteome</keyword>
<name>F0S9T8_PSESL</name>
<feature type="transmembrane region" description="Helical" evidence="1">
    <location>
        <begin position="6"/>
        <end position="23"/>
    </location>
</feature>
<proteinExistence type="predicted"/>
<dbReference type="Proteomes" id="UP000000310">
    <property type="component" value="Chromosome"/>
</dbReference>
<dbReference type="RefSeq" id="WP_013631944.1">
    <property type="nucleotide sequence ID" value="NC_015177.1"/>
</dbReference>
<reference evidence="3" key="2">
    <citation type="submission" date="2011-02" db="EMBL/GenBank/DDBJ databases">
        <title>The complete genome of Pedobacter saltans DSM 12145.</title>
        <authorList>
            <consortium name="US DOE Joint Genome Institute (JGI-PGF)"/>
            <person name="Lucas S."/>
            <person name="Copeland A."/>
            <person name="Lapidus A."/>
            <person name="Bruce D."/>
            <person name="Goodwin L."/>
            <person name="Pitluck S."/>
            <person name="Kyrpides N."/>
            <person name="Mavromatis K."/>
            <person name="Pagani I."/>
            <person name="Ivanova N."/>
            <person name="Ovchinnikova G."/>
            <person name="Lu M."/>
            <person name="Detter J.C."/>
            <person name="Han C."/>
            <person name="Land M."/>
            <person name="Hauser L."/>
            <person name="Markowitz V."/>
            <person name="Cheng J.-F."/>
            <person name="Hugenholtz P."/>
            <person name="Woyke T."/>
            <person name="Wu D."/>
            <person name="Tindall B."/>
            <person name="Pomrenke H.G."/>
            <person name="Brambilla E."/>
            <person name="Klenk H.-P."/>
            <person name="Eisen J.A."/>
        </authorList>
    </citation>
    <scope>NUCLEOTIDE SEQUENCE [LARGE SCALE GENOMIC DNA]</scope>
    <source>
        <strain evidence="3">ATCC 51119 / DSM 12145 / JCM 21818 / LMG 10337 / NBRC 100064 / NCIMB 13643</strain>
    </source>
</reference>
<keyword evidence="1" id="KW-0812">Transmembrane</keyword>
<evidence type="ECO:0000313" key="2">
    <source>
        <dbReference type="EMBL" id="ADY51444.1"/>
    </source>
</evidence>
<dbReference type="AlphaFoldDB" id="F0S9T8"/>
<protein>
    <submittedName>
        <fullName evidence="2">Uncharacterized protein</fullName>
    </submittedName>
</protein>
<keyword evidence="1" id="KW-0472">Membrane</keyword>
<gene>
    <name evidence="2" type="ordered locus">Pedsa_0872</name>
</gene>